<dbReference type="FunFam" id="3.40.50.261:FF:000004">
    <property type="entry name" value="ATP-citrate synthase subunit"/>
    <property type="match status" value="1"/>
</dbReference>
<evidence type="ECO:0000256" key="11">
    <source>
        <dbReference type="ARBA" id="ARBA00023098"/>
    </source>
</evidence>
<dbReference type="Proteomes" id="UP000326759">
    <property type="component" value="Unassembled WGS sequence"/>
</dbReference>
<proteinExistence type="inferred from homology"/>
<evidence type="ECO:0000256" key="2">
    <source>
        <dbReference type="ARBA" id="ARBA00005899"/>
    </source>
</evidence>
<dbReference type="InterPro" id="IPR032263">
    <property type="entry name" value="Citrate-bd"/>
</dbReference>
<dbReference type="Gene3D" id="3.40.50.261">
    <property type="entry name" value="Succinyl-CoA synthetase domains"/>
    <property type="match status" value="1"/>
</dbReference>
<comment type="similarity">
    <text evidence="2">In the C-terminal section; belongs to the succinate/malate CoA ligase alpha subunit family.</text>
</comment>
<evidence type="ECO:0000256" key="10">
    <source>
        <dbReference type="ARBA" id="ARBA00022840"/>
    </source>
</evidence>
<dbReference type="EC" id="2.3.3.8" evidence="4"/>
<evidence type="ECO:0000256" key="9">
    <source>
        <dbReference type="ARBA" id="ARBA00022741"/>
    </source>
</evidence>
<dbReference type="SUPFAM" id="SSF56059">
    <property type="entry name" value="Glutathione synthetase ATP-binding domain-like"/>
    <property type="match status" value="1"/>
</dbReference>
<organism evidence="14 15">
    <name type="scientific">Armadillidium nasatum</name>
    <dbReference type="NCBI Taxonomy" id="96803"/>
    <lineage>
        <taxon>Eukaryota</taxon>
        <taxon>Metazoa</taxon>
        <taxon>Ecdysozoa</taxon>
        <taxon>Arthropoda</taxon>
        <taxon>Crustacea</taxon>
        <taxon>Multicrustacea</taxon>
        <taxon>Malacostraca</taxon>
        <taxon>Eumalacostraca</taxon>
        <taxon>Peracarida</taxon>
        <taxon>Isopoda</taxon>
        <taxon>Oniscidea</taxon>
        <taxon>Crinocheta</taxon>
        <taxon>Armadillidiidae</taxon>
        <taxon>Armadillidium</taxon>
    </lineage>
</organism>
<protein>
    <recommendedName>
        <fullName evidence="4">ATP citrate synthase</fullName>
        <ecNumber evidence="4">2.3.3.8</ecNumber>
    </recommendedName>
</protein>
<accession>A0A5N5SJI2</accession>
<dbReference type="AlphaFoldDB" id="A0A5N5SJI2"/>
<keyword evidence="8" id="KW-0808">Transferase</keyword>
<dbReference type="OrthoDB" id="3261737at2759"/>
<keyword evidence="11" id="KW-0443">Lipid metabolism</keyword>
<evidence type="ECO:0000313" key="15">
    <source>
        <dbReference type="Proteomes" id="UP000326759"/>
    </source>
</evidence>
<keyword evidence="6" id="KW-0444">Lipid biosynthesis</keyword>
<dbReference type="GO" id="GO:0006629">
    <property type="term" value="P:lipid metabolic process"/>
    <property type="evidence" value="ECO:0007669"/>
    <property type="project" value="UniProtKB-KW"/>
</dbReference>
<name>A0A5N5SJI2_9CRUS</name>
<evidence type="ECO:0000256" key="4">
    <source>
        <dbReference type="ARBA" id="ARBA00012639"/>
    </source>
</evidence>
<reference evidence="14 15" key="1">
    <citation type="journal article" date="2019" name="PLoS Biol.">
        <title>Sex chromosomes control vertical transmission of feminizing Wolbachia symbionts in an isopod.</title>
        <authorList>
            <person name="Becking T."/>
            <person name="Chebbi M.A."/>
            <person name="Giraud I."/>
            <person name="Moumen B."/>
            <person name="Laverre T."/>
            <person name="Caubet Y."/>
            <person name="Peccoud J."/>
            <person name="Gilbert C."/>
            <person name="Cordaux R."/>
        </authorList>
    </citation>
    <scope>NUCLEOTIDE SEQUENCE [LARGE SCALE GENOMIC DNA]</scope>
    <source>
        <strain evidence="14">ANa2</strain>
        <tissue evidence="14">Whole body excluding digestive tract and cuticle</tissue>
    </source>
</reference>
<evidence type="ECO:0000259" key="13">
    <source>
        <dbReference type="Pfam" id="PF16114"/>
    </source>
</evidence>
<comment type="subcellular location">
    <subcellularLocation>
        <location evidence="1">Cytoplasm</location>
    </subcellularLocation>
</comment>
<evidence type="ECO:0000256" key="12">
    <source>
        <dbReference type="SAM" id="MobiDB-lite"/>
    </source>
</evidence>
<evidence type="ECO:0000256" key="1">
    <source>
        <dbReference type="ARBA" id="ARBA00004496"/>
    </source>
</evidence>
<evidence type="ECO:0000256" key="5">
    <source>
        <dbReference type="ARBA" id="ARBA00022490"/>
    </source>
</evidence>
<comment type="caution">
    <text evidence="14">The sequence shown here is derived from an EMBL/GenBank/DDBJ whole genome shotgun (WGS) entry which is preliminary data.</text>
</comment>
<evidence type="ECO:0000256" key="3">
    <source>
        <dbReference type="ARBA" id="ARBA00010719"/>
    </source>
</evidence>
<evidence type="ECO:0000313" key="14">
    <source>
        <dbReference type="EMBL" id="KAB7494146.1"/>
    </source>
</evidence>
<dbReference type="Gene3D" id="3.30.470.110">
    <property type="match status" value="2"/>
</dbReference>
<keyword evidence="5" id="KW-0963">Cytoplasm</keyword>
<dbReference type="EMBL" id="SEYY01024405">
    <property type="protein sequence ID" value="KAB7494146.1"/>
    <property type="molecule type" value="Genomic_DNA"/>
</dbReference>
<dbReference type="Pfam" id="PF16114">
    <property type="entry name" value="Citrate_bind"/>
    <property type="match status" value="1"/>
</dbReference>
<sequence length="355" mass="38996">MVGRTTGKLRSFIIEPFLPHRSEEEAYVCIFSHRNGDTILFTHEGGVDIDLYFTYLEINPLVVTDENIYILDLAAKLDATAEFVCKNKWGEVIYPPPFGRDALAEEAYIADLDAKSGASLKLTILNEKGRIWTMVAGGGASVIYSDTICELGGASELANYGEYSGAPSEQQTYEYAKTILGLMTKEKHKQGKILIIGGGIANFTNVAATFKGIVRALQEFQERLIEGNISIFVRRAGPNYQEGLRIMREVGQTLGIPVHVFGNETHMTAIVSMALGRRPIPNEPIVESHTANFLLPGGQNATKTPSAGRKISQPSKVESAPESQKLKQLFNNKTKAIIWGMQTRAVQILLTSKSQ</sequence>
<dbReference type="GO" id="GO:0005737">
    <property type="term" value="C:cytoplasm"/>
    <property type="evidence" value="ECO:0007669"/>
    <property type="project" value="UniProtKB-SubCell"/>
</dbReference>
<feature type="region of interest" description="Disordered" evidence="12">
    <location>
        <begin position="296"/>
        <end position="323"/>
    </location>
</feature>
<dbReference type="InterPro" id="IPR017866">
    <property type="entry name" value="Succ-CoA_synthase_bsu_CS"/>
</dbReference>
<keyword evidence="7" id="KW-0597">Phosphoprotein</keyword>
<gene>
    <name evidence="14" type="ORF">Anas_09116</name>
</gene>
<feature type="domain" description="ATP-citrate synthase citrate-binding" evidence="13">
    <location>
        <begin position="100"/>
        <end position="276"/>
    </location>
</feature>
<keyword evidence="15" id="KW-1185">Reference proteome</keyword>
<dbReference type="GO" id="GO:0003878">
    <property type="term" value="F:ATP citrate synthase activity"/>
    <property type="evidence" value="ECO:0007669"/>
    <property type="project" value="UniProtKB-EC"/>
</dbReference>
<keyword evidence="9" id="KW-0547">Nucleotide-binding</keyword>
<dbReference type="InterPro" id="IPR016102">
    <property type="entry name" value="Succinyl-CoA_synth-like"/>
</dbReference>
<dbReference type="PROSITE" id="PS01217">
    <property type="entry name" value="SUCCINYL_COA_LIG_3"/>
    <property type="match status" value="1"/>
</dbReference>
<dbReference type="SUPFAM" id="SSF52210">
    <property type="entry name" value="Succinyl-CoA synthetase domains"/>
    <property type="match status" value="1"/>
</dbReference>
<evidence type="ECO:0000256" key="7">
    <source>
        <dbReference type="ARBA" id="ARBA00022553"/>
    </source>
</evidence>
<keyword evidence="10" id="KW-0067">ATP-binding</keyword>
<comment type="similarity">
    <text evidence="3">In the N-terminal section; belongs to the succinate/malate CoA ligase beta subunit family.</text>
</comment>
<dbReference type="GO" id="GO:0005524">
    <property type="term" value="F:ATP binding"/>
    <property type="evidence" value="ECO:0007669"/>
    <property type="project" value="UniProtKB-KW"/>
</dbReference>
<evidence type="ECO:0000256" key="6">
    <source>
        <dbReference type="ARBA" id="ARBA00022516"/>
    </source>
</evidence>
<evidence type="ECO:0000256" key="8">
    <source>
        <dbReference type="ARBA" id="ARBA00022679"/>
    </source>
</evidence>